<evidence type="ECO:0000313" key="3">
    <source>
        <dbReference type="EMBL" id="SDF57052.1"/>
    </source>
</evidence>
<name>A0A1G7M5L7_9RHOB</name>
<proteinExistence type="predicted"/>
<accession>A0A1G7M5L7</accession>
<dbReference type="EMBL" id="FNAV01000030">
    <property type="protein sequence ID" value="SDF57052.1"/>
    <property type="molecule type" value="Genomic_DNA"/>
</dbReference>
<dbReference type="GO" id="GO:0003677">
    <property type="term" value="F:DNA binding"/>
    <property type="evidence" value="ECO:0007669"/>
    <property type="project" value="InterPro"/>
</dbReference>
<dbReference type="GO" id="GO:0004803">
    <property type="term" value="F:transposase activity"/>
    <property type="evidence" value="ECO:0007669"/>
    <property type="project" value="InterPro"/>
</dbReference>
<evidence type="ECO:0000313" key="4">
    <source>
        <dbReference type="Proteomes" id="UP000198994"/>
    </source>
</evidence>
<feature type="compositionally biased region" description="Basic and acidic residues" evidence="1">
    <location>
        <begin position="185"/>
        <end position="199"/>
    </location>
</feature>
<evidence type="ECO:0000256" key="1">
    <source>
        <dbReference type="SAM" id="MobiDB-lite"/>
    </source>
</evidence>
<dbReference type="GO" id="GO:0006313">
    <property type="term" value="P:DNA transposition"/>
    <property type="evidence" value="ECO:0007669"/>
    <property type="project" value="InterPro"/>
</dbReference>
<dbReference type="Proteomes" id="UP000198994">
    <property type="component" value="Unassembled WGS sequence"/>
</dbReference>
<dbReference type="Pfam" id="PF01609">
    <property type="entry name" value="DDE_Tnp_1"/>
    <property type="match status" value="1"/>
</dbReference>
<reference evidence="4" key="1">
    <citation type="submission" date="2016-10" db="EMBL/GenBank/DDBJ databases">
        <authorList>
            <person name="Varghese N."/>
            <person name="Submissions S."/>
        </authorList>
    </citation>
    <scope>NUCLEOTIDE SEQUENCE [LARGE SCALE GENOMIC DNA]</scope>
    <source>
        <strain evidence="4">DSM 10146</strain>
    </source>
</reference>
<dbReference type="STRING" id="282683.SAMN04488105_1304"/>
<dbReference type="AlphaFoldDB" id="A0A1G7M5L7"/>
<evidence type="ECO:0000259" key="2">
    <source>
        <dbReference type="Pfam" id="PF01609"/>
    </source>
</evidence>
<gene>
    <name evidence="3" type="ORF">SAMN04488105_1304</name>
</gene>
<feature type="region of interest" description="Disordered" evidence="1">
    <location>
        <begin position="172"/>
        <end position="219"/>
    </location>
</feature>
<feature type="region of interest" description="Disordered" evidence="1">
    <location>
        <begin position="1"/>
        <end position="33"/>
    </location>
</feature>
<dbReference type="InterPro" id="IPR002559">
    <property type="entry name" value="Transposase_11"/>
</dbReference>
<protein>
    <recommendedName>
        <fullName evidence="2">Transposase IS4-like domain-containing protein</fullName>
    </recommendedName>
</protein>
<sequence length="219" mass="23573">MAHAQAWRPATQDLVQDPPRDRRGNIGDPGGRSHLQQCRPLSAACCACACRAVDAPMLPDLLAQIPAEEEIATVTADGAYDTRACHDAIAARDAAAVIPPTRTARPWKPDTAGARARNEILRASKHLGRALWGNWSGYHRRSRDETKPLGIFPSEIPCRSVNELREAARLAADVTGLRPPGGRGPDPRGGHEPLHGSRHPDHRGRRIGVSGERGTAVTS</sequence>
<feature type="domain" description="Transposase IS4-like" evidence="2">
    <location>
        <begin position="51"/>
        <end position="138"/>
    </location>
</feature>
<keyword evidence="4" id="KW-1185">Reference proteome</keyword>
<organism evidence="3 4">
    <name type="scientific">Salipiger thiooxidans</name>
    <dbReference type="NCBI Taxonomy" id="282683"/>
    <lineage>
        <taxon>Bacteria</taxon>
        <taxon>Pseudomonadati</taxon>
        <taxon>Pseudomonadota</taxon>
        <taxon>Alphaproteobacteria</taxon>
        <taxon>Rhodobacterales</taxon>
        <taxon>Roseobacteraceae</taxon>
        <taxon>Salipiger</taxon>
    </lineage>
</organism>